<dbReference type="EMBL" id="KI912110">
    <property type="protein sequence ID" value="ETS85725.1"/>
    <property type="molecule type" value="Genomic_DNA"/>
</dbReference>
<accession>W3XI91</accession>
<dbReference type="RefSeq" id="XP_007830522.1">
    <property type="nucleotide sequence ID" value="XM_007832331.1"/>
</dbReference>
<gene>
    <name evidence="1" type="ORF">PFICI_03750</name>
</gene>
<name>W3XI91_PESFW</name>
<dbReference type="OrthoDB" id="5402897at2759"/>
<dbReference type="Proteomes" id="UP000030651">
    <property type="component" value="Unassembled WGS sequence"/>
</dbReference>
<sequence length="124" mass="13130">MSTGLMPVDEVSGFYDTSRHQLSLSAKGSVQPKTNDICFKRSKASSSFSSSSSGTNEPVFELVGTTYAIMGSKRPYNVQQREDGVALRQGQDVFVKTANNPAGEAIKVFWGGGGLANTADSGEV</sequence>
<proteinExistence type="predicted"/>
<dbReference type="KEGG" id="pfy:PFICI_03750"/>
<dbReference type="InParanoid" id="W3XI91"/>
<dbReference type="AlphaFoldDB" id="W3XI91"/>
<organism evidence="1 2">
    <name type="scientific">Pestalotiopsis fici (strain W106-1 / CGMCC3.15140)</name>
    <dbReference type="NCBI Taxonomy" id="1229662"/>
    <lineage>
        <taxon>Eukaryota</taxon>
        <taxon>Fungi</taxon>
        <taxon>Dikarya</taxon>
        <taxon>Ascomycota</taxon>
        <taxon>Pezizomycotina</taxon>
        <taxon>Sordariomycetes</taxon>
        <taxon>Xylariomycetidae</taxon>
        <taxon>Amphisphaeriales</taxon>
        <taxon>Sporocadaceae</taxon>
        <taxon>Pestalotiopsis</taxon>
    </lineage>
</organism>
<evidence type="ECO:0000313" key="1">
    <source>
        <dbReference type="EMBL" id="ETS85725.1"/>
    </source>
</evidence>
<evidence type="ECO:0000313" key="2">
    <source>
        <dbReference type="Proteomes" id="UP000030651"/>
    </source>
</evidence>
<reference evidence="2" key="1">
    <citation type="journal article" date="2015" name="BMC Genomics">
        <title>Genomic and transcriptomic analysis of the endophytic fungus Pestalotiopsis fici reveals its lifestyle and high potential for synthesis of natural products.</title>
        <authorList>
            <person name="Wang X."/>
            <person name="Zhang X."/>
            <person name="Liu L."/>
            <person name="Xiang M."/>
            <person name="Wang W."/>
            <person name="Sun X."/>
            <person name="Che Y."/>
            <person name="Guo L."/>
            <person name="Liu G."/>
            <person name="Guo L."/>
            <person name="Wang C."/>
            <person name="Yin W.B."/>
            <person name="Stadler M."/>
            <person name="Zhang X."/>
            <person name="Liu X."/>
        </authorList>
    </citation>
    <scope>NUCLEOTIDE SEQUENCE [LARGE SCALE GENOMIC DNA]</scope>
    <source>
        <strain evidence="2">W106-1 / CGMCC3.15140</strain>
    </source>
</reference>
<dbReference type="HOGENOM" id="CLU_2004693_0_0_1"/>
<dbReference type="GeneID" id="19268763"/>
<keyword evidence="2" id="KW-1185">Reference proteome</keyword>
<protein>
    <submittedName>
        <fullName evidence="1">Uncharacterized protein</fullName>
    </submittedName>
</protein>